<keyword evidence="2" id="KW-1185">Reference proteome</keyword>
<reference evidence="1" key="2">
    <citation type="journal article" date="2022" name="New Phytol.">
        <title>Evolutionary transition to the ectomycorrhizal habit in the genomes of a hyperdiverse lineage of mushroom-forming fungi.</title>
        <authorList>
            <person name="Looney B."/>
            <person name="Miyauchi S."/>
            <person name="Morin E."/>
            <person name="Drula E."/>
            <person name="Courty P.E."/>
            <person name="Kohler A."/>
            <person name="Kuo A."/>
            <person name="LaButti K."/>
            <person name="Pangilinan J."/>
            <person name="Lipzen A."/>
            <person name="Riley R."/>
            <person name="Andreopoulos W."/>
            <person name="He G."/>
            <person name="Johnson J."/>
            <person name="Nolan M."/>
            <person name="Tritt A."/>
            <person name="Barry K.W."/>
            <person name="Grigoriev I.V."/>
            <person name="Nagy L.G."/>
            <person name="Hibbett D."/>
            <person name="Henrissat B."/>
            <person name="Matheny P.B."/>
            <person name="Labbe J."/>
            <person name="Martin F.M."/>
        </authorList>
    </citation>
    <scope>NUCLEOTIDE SEQUENCE</scope>
    <source>
        <strain evidence="1">HHB10654</strain>
    </source>
</reference>
<organism evidence="1 2">
    <name type="scientific">Artomyces pyxidatus</name>
    <dbReference type="NCBI Taxonomy" id="48021"/>
    <lineage>
        <taxon>Eukaryota</taxon>
        <taxon>Fungi</taxon>
        <taxon>Dikarya</taxon>
        <taxon>Basidiomycota</taxon>
        <taxon>Agaricomycotina</taxon>
        <taxon>Agaricomycetes</taxon>
        <taxon>Russulales</taxon>
        <taxon>Auriscalpiaceae</taxon>
        <taxon>Artomyces</taxon>
    </lineage>
</organism>
<evidence type="ECO:0000313" key="2">
    <source>
        <dbReference type="Proteomes" id="UP000814140"/>
    </source>
</evidence>
<reference evidence="1" key="1">
    <citation type="submission" date="2021-03" db="EMBL/GenBank/DDBJ databases">
        <authorList>
            <consortium name="DOE Joint Genome Institute"/>
            <person name="Ahrendt S."/>
            <person name="Looney B.P."/>
            <person name="Miyauchi S."/>
            <person name="Morin E."/>
            <person name="Drula E."/>
            <person name="Courty P.E."/>
            <person name="Chicoki N."/>
            <person name="Fauchery L."/>
            <person name="Kohler A."/>
            <person name="Kuo A."/>
            <person name="Labutti K."/>
            <person name="Pangilinan J."/>
            <person name="Lipzen A."/>
            <person name="Riley R."/>
            <person name="Andreopoulos W."/>
            <person name="He G."/>
            <person name="Johnson J."/>
            <person name="Barry K.W."/>
            <person name="Grigoriev I.V."/>
            <person name="Nagy L."/>
            <person name="Hibbett D."/>
            <person name="Henrissat B."/>
            <person name="Matheny P.B."/>
            <person name="Labbe J."/>
            <person name="Martin F."/>
        </authorList>
    </citation>
    <scope>NUCLEOTIDE SEQUENCE</scope>
    <source>
        <strain evidence="1">HHB10654</strain>
    </source>
</reference>
<dbReference type="Proteomes" id="UP000814140">
    <property type="component" value="Unassembled WGS sequence"/>
</dbReference>
<name>A0ACB8SJD9_9AGAM</name>
<gene>
    <name evidence="1" type="ORF">BV25DRAFT_1872724</name>
</gene>
<accession>A0ACB8SJD9</accession>
<dbReference type="EMBL" id="MU277262">
    <property type="protein sequence ID" value="KAI0056555.1"/>
    <property type="molecule type" value="Genomic_DNA"/>
</dbReference>
<protein>
    <submittedName>
        <fullName evidence="1">Cytochrome P450</fullName>
    </submittedName>
</protein>
<proteinExistence type="predicted"/>
<evidence type="ECO:0000313" key="1">
    <source>
        <dbReference type="EMBL" id="KAI0056555.1"/>
    </source>
</evidence>
<comment type="caution">
    <text evidence="1">The sequence shown here is derived from an EMBL/GenBank/DDBJ whole genome shotgun (WGS) entry which is preliminary data.</text>
</comment>
<sequence>MSVDVTTNSPFGLPISLWSAAVQVFGAWLLITCIVGLLHLASRRIKQISLWKIPGPPSVSFISGNYSQMYHVGAAPFHQHIMDTYGRVIRITGFFWETQLLISDPMACARILLKYQDIFEEVPWFMESNLHGLGIGLVSTLGDHHRKQRKILNPVFSTKHMRSLAPLFHKITNQFGKSVKEYTPTLSTFGALRLLFPLVSAWPKWVRRSIARLSPMPMVHKIIRIKDVMQACTQGILDGKKALLEKGDSAFAQQLSEGKDIISVLMKSNITASVEDRLPDEEIRGHMTTLIMTATDTTSTALSRILQLLSQHPDVQEKLRHELDEACLRSGKTDLEYDALVALPYLDAICRETLRLTRADVSIPLSHPVKTSGPPLSSLFIPGGTAVAVNIVGINRDPSIWGVDAAEWKPERWLAPLPESVVEARIPGVYANTLTFIGGERACIGFKFSQLEMKVALAQLVRTFRFSSSKTEIVWRFGMVTLPSIKGSTIVRAQLPIVVEMV</sequence>